<evidence type="ECO:0000256" key="7">
    <source>
        <dbReference type="ARBA" id="ARBA00022753"/>
    </source>
</evidence>
<dbReference type="Pfam" id="PF00999">
    <property type="entry name" value="Na_H_Exchanger"/>
    <property type="match status" value="1"/>
</dbReference>
<evidence type="ECO:0000256" key="14">
    <source>
        <dbReference type="SAM" id="MobiDB-lite"/>
    </source>
</evidence>
<feature type="transmembrane region" description="Helical" evidence="15">
    <location>
        <begin position="242"/>
        <end position="260"/>
    </location>
</feature>
<feature type="region of interest" description="Disordered" evidence="14">
    <location>
        <begin position="537"/>
        <end position="563"/>
    </location>
</feature>
<feature type="transmembrane region" description="Helical" evidence="15">
    <location>
        <begin position="428"/>
        <end position="450"/>
    </location>
</feature>
<feature type="compositionally biased region" description="Polar residues" evidence="14">
    <location>
        <begin position="650"/>
        <end position="660"/>
    </location>
</feature>
<keyword evidence="8 15" id="KW-1133">Transmembrane helix</keyword>
<keyword evidence="13" id="KW-0050">Antiport</keyword>
<dbReference type="OrthoDB" id="196264at2759"/>
<evidence type="ECO:0000256" key="1">
    <source>
        <dbReference type="ARBA" id="ARBA00004195"/>
    </source>
</evidence>
<feature type="transmembrane region" description="Helical" evidence="15">
    <location>
        <begin position="308"/>
        <end position="330"/>
    </location>
</feature>
<keyword evidence="6 13" id="KW-0812">Transmembrane</keyword>
<keyword evidence="4 13" id="KW-0813">Transport</keyword>
<dbReference type="Gene3D" id="6.10.140.1330">
    <property type="match status" value="1"/>
</dbReference>
<accession>A0A1W0X260</accession>
<dbReference type="EMBL" id="MTYJ01000023">
    <property type="protein sequence ID" value="OQV21402.1"/>
    <property type="molecule type" value="Genomic_DNA"/>
</dbReference>
<comment type="similarity">
    <text evidence="3 13">Belongs to the monovalent cation:proton antiporter 1 (CPA1) transporter (TC 2.A.36) family.</text>
</comment>
<feature type="transmembrane region" description="Helical" evidence="15">
    <location>
        <begin position="26"/>
        <end position="43"/>
    </location>
</feature>
<evidence type="ECO:0000256" key="3">
    <source>
        <dbReference type="ARBA" id="ARBA00007367"/>
    </source>
</evidence>
<dbReference type="GO" id="GO:0005886">
    <property type="term" value="C:plasma membrane"/>
    <property type="evidence" value="ECO:0007669"/>
    <property type="project" value="UniProtKB-SubCell"/>
</dbReference>
<keyword evidence="9" id="KW-0915">Sodium</keyword>
<feature type="transmembrane region" description="Helical" evidence="15">
    <location>
        <begin position="205"/>
        <end position="230"/>
    </location>
</feature>
<dbReference type="InterPro" id="IPR006153">
    <property type="entry name" value="Cation/H_exchanger_TM"/>
</dbReference>
<feature type="transmembrane region" description="Helical" evidence="15">
    <location>
        <begin position="55"/>
        <end position="72"/>
    </location>
</feature>
<dbReference type="GO" id="GO:0055038">
    <property type="term" value="C:recycling endosome membrane"/>
    <property type="evidence" value="ECO:0007669"/>
    <property type="project" value="UniProtKB-SubCell"/>
</dbReference>
<feature type="transmembrane region" description="Helical" evidence="15">
    <location>
        <begin position="400"/>
        <end position="422"/>
    </location>
</feature>
<evidence type="ECO:0000256" key="4">
    <source>
        <dbReference type="ARBA" id="ARBA00022448"/>
    </source>
</evidence>
<dbReference type="NCBIfam" id="TIGR00840">
    <property type="entry name" value="b_cpa1"/>
    <property type="match status" value="1"/>
</dbReference>
<keyword evidence="18" id="KW-1185">Reference proteome</keyword>
<feature type="transmembrane region" description="Helical" evidence="15">
    <location>
        <begin position="176"/>
        <end position="193"/>
    </location>
</feature>
<sequence>MDNSLPIEIRADEHLMEGHRMDSLNILIYLMLLSLTVVTVWIFKHRRFQYIHETGLAIFYGLIVGAIIRYASPAGEVSHLRVVPEFIPPSTDTTPLGAINLSSMTDATGKSSPGAVEESNPGPPDTVWLLSEVKKSGGVRENKTFAYALRGEVLNAGENKETGKLLQQKATFDPEVFFNIILPPIIFSAGYSMKRRHFFKNFGAIFTFAILGSTISVLVVAAICFAFTRLMPALAFTFNDCLFFGAIISSTDPVTILAVFHDIRVDVTLHALVFGESALNDAVAIVFANSVQSYAYYRKGEAFDTTAFFKAFGNFFSVFLGSASIGAALGSATALLTKFTRLADFPLLETALFVLMSYSTFLIAEAAELTGIVAVLFCGIFQAHYTYNNLSRESQDHSKFSFELLSFLAENFIFCYIGVSMFTFPYHYWSIPFIMVAFLAVILGRICNIYPLSALLNLGRKRKIPLNFQHMIFFSGLKGAISFALAIRNTVTPARQAMLTATSVIVIISVTVAGGAAGPLLNFLRIPTGVTEDAEKRLSRSVSSSSVSNRAGQEYGSASHPSATTDRTWAAKLWRSFDVSYMKPLLTHSRPTLMDTLPDCCSPVARFLTSSRQFGQDRWKDLENDRRGIVEDEDEMDEMPRMESVGPSVSRETVTAQPKGSVSPRDPGSPRGHGSASFIDVTTAFDARDLPV</sequence>
<name>A0A1W0X260_HYPEX</name>
<comment type="caution">
    <text evidence="17">The sequence shown here is derived from an EMBL/GenBank/DDBJ whole genome shotgun (WGS) entry which is preliminary data.</text>
</comment>
<feature type="region of interest" description="Disordered" evidence="14">
    <location>
        <begin position="625"/>
        <end position="680"/>
    </location>
</feature>
<gene>
    <name evidence="17" type="ORF">BV898_04611</name>
</gene>
<dbReference type="GO" id="GO:0051453">
    <property type="term" value="P:regulation of intracellular pH"/>
    <property type="evidence" value="ECO:0007669"/>
    <property type="project" value="TreeGrafter"/>
</dbReference>
<dbReference type="InterPro" id="IPR002090">
    <property type="entry name" value="NHE-6/7/9"/>
</dbReference>
<evidence type="ECO:0000256" key="6">
    <source>
        <dbReference type="ARBA" id="ARBA00022692"/>
    </source>
</evidence>
<dbReference type="PANTHER" id="PTHR10110:SF187">
    <property type="entry name" value="SODIUM_HYDROGEN EXCHANGER"/>
    <property type="match status" value="1"/>
</dbReference>
<feature type="transmembrane region" description="Helical" evidence="15">
    <location>
        <begin position="471"/>
        <end position="491"/>
    </location>
</feature>
<keyword evidence="7" id="KW-0967">Endosome</keyword>
<keyword evidence="12 13" id="KW-0739">Sodium transport</keyword>
<evidence type="ECO:0000256" key="15">
    <source>
        <dbReference type="SAM" id="Phobius"/>
    </source>
</evidence>
<proteinExistence type="inferred from homology"/>
<dbReference type="GO" id="GO:0015385">
    <property type="term" value="F:sodium:proton antiporter activity"/>
    <property type="evidence" value="ECO:0007669"/>
    <property type="project" value="InterPro"/>
</dbReference>
<keyword evidence="10 13" id="KW-0406">Ion transport</keyword>
<dbReference type="AlphaFoldDB" id="A0A1W0X260"/>
<feature type="domain" description="Cation/H+ exchanger transmembrane" evidence="16">
    <location>
        <begin position="169"/>
        <end position="522"/>
    </location>
</feature>
<evidence type="ECO:0000313" key="17">
    <source>
        <dbReference type="EMBL" id="OQV21402.1"/>
    </source>
</evidence>
<keyword evidence="5" id="KW-1003">Cell membrane</keyword>
<evidence type="ECO:0000256" key="9">
    <source>
        <dbReference type="ARBA" id="ARBA00023053"/>
    </source>
</evidence>
<evidence type="ECO:0000256" key="11">
    <source>
        <dbReference type="ARBA" id="ARBA00023136"/>
    </source>
</evidence>
<dbReference type="GO" id="GO:0015386">
    <property type="term" value="F:potassium:proton antiporter activity"/>
    <property type="evidence" value="ECO:0007669"/>
    <property type="project" value="TreeGrafter"/>
</dbReference>
<dbReference type="PRINTS" id="PR01084">
    <property type="entry name" value="NAHEXCHNGR"/>
</dbReference>
<dbReference type="Proteomes" id="UP000192578">
    <property type="component" value="Unassembled WGS sequence"/>
</dbReference>
<dbReference type="PANTHER" id="PTHR10110">
    <property type="entry name" value="SODIUM/HYDROGEN EXCHANGER"/>
    <property type="match status" value="1"/>
</dbReference>
<dbReference type="InterPro" id="IPR004709">
    <property type="entry name" value="NaH_exchanger"/>
</dbReference>
<reference evidence="18" key="1">
    <citation type="submission" date="2017-01" db="EMBL/GenBank/DDBJ databases">
        <title>Comparative genomics of anhydrobiosis in the tardigrade Hypsibius dujardini.</title>
        <authorList>
            <person name="Yoshida Y."/>
            <person name="Koutsovoulos G."/>
            <person name="Laetsch D."/>
            <person name="Stevens L."/>
            <person name="Kumar S."/>
            <person name="Horikawa D."/>
            <person name="Ishino K."/>
            <person name="Komine S."/>
            <person name="Tomita M."/>
            <person name="Blaxter M."/>
            <person name="Arakawa K."/>
        </authorList>
    </citation>
    <scope>NUCLEOTIDE SEQUENCE [LARGE SCALE GENOMIC DNA]</scope>
    <source>
        <strain evidence="18">Z151</strain>
    </source>
</reference>
<dbReference type="GO" id="GO:0098719">
    <property type="term" value="P:sodium ion import across plasma membrane"/>
    <property type="evidence" value="ECO:0007669"/>
    <property type="project" value="TreeGrafter"/>
</dbReference>
<evidence type="ECO:0000256" key="12">
    <source>
        <dbReference type="ARBA" id="ARBA00023201"/>
    </source>
</evidence>
<protein>
    <recommendedName>
        <fullName evidence="13">Sodium/hydrogen exchanger</fullName>
    </recommendedName>
</protein>
<comment type="subcellular location">
    <subcellularLocation>
        <location evidence="2">Cell membrane</location>
        <topology evidence="2">Multi-pass membrane protein</topology>
    </subcellularLocation>
    <subcellularLocation>
        <location evidence="1">Recycling endosome membrane</location>
        <topology evidence="1">Multi-pass membrane protein</topology>
    </subcellularLocation>
</comment>
<evidence type="ECO:0000259" key="16">
    <source>
        <dbReference type="Pfam" id="PF00999"/>
    </source>
</evidence>
<evidence type="ECO:0000256" key="10">
    <source>
        <dbReference type="ARBA" id="ARBA00023065"/>
    </source>
</evidence>
<feature type="transmembrane region" description="Helical" evidence="15">
    <location>
        <begin position="497"/>
        <end position="521"/>
    </location>
</feature>
<evidence type="ECO:0000313" key="18">
    <source>
        <dbReference type="Proteomes" id="UP000192578"/>
    </source>
</evidence>
<organism evidence="17 18">
    <name type="scientific">Hypsibius exemplaris</name>
    <name type="common">Freshwater tardigrade</name>
    <dbReference type="NCBI Taxonomy" id="2072580"/>
    <lineage>
        <taxon>Eukaryota</taxon>
        <taxon>Metazoa</taxon>
        <taxon>Ecdysozoa</taxon>
        <taxon>Tardigrada</taxon>
        <taxon>Eutardigrada</taxon>
        <taxon>Parachela</taxon>
        <taxon>Hypsibioidea</taxon>
        <taxon>Hypsibiidae</taxon>
        <taxon>Hypsibius</taxon>
    </lineage>
</organism>
<evidence type="ECO:0000256" key="13">
    <source>
        <dbReference type="RuleBase" id="RU003722"/>
    </source>
</evidence>
<evidence type="ECO:0000256" key="8">
    <source>
        <dbReference type="ARBA" id="ARBA00022989"/>
    </source>
</evidence>
<dbReference type="InterPro" id="IPR018422">
    <property type="entry name" value="Cation/H_exchanger_CPA1"/>
</dbReference>
<evidence type="ECO:0000256" key="2">
    <source>
        <dbReference type="ARBA" id="ARBA00004651"/>
    </source>
</evidence>
<feature type="transmembrane region" description="Helical" evidence="15">
    <location>
        <begin position="369"/>
        <end position="388"/>
    </location>
</feature>
<keyword evidence="11 15" id="KW-0472">Membrane</keyword>
<dbReference type="PRINTS" id="PR01088">
    <property type="entry name" value="NAHEXCHNGR6"/>
</dbReference>
<evidence type="ECO:0000256" key="5">
    <source>
        <dbReference type="ARBA" id="ARBA00022475"/>
    </source>
</evidence>